<name>A0A559SGU9_SERFO</name>
<sequence>MINASEVMEGLTILARWLEDNINCESEFCFDDPEIGTDFEKILPCVEAALSLMAATLPNDGQEPGSEIRIRAQGEANSYVLLKENTWFAQVLMNGEMTTTRQEGCLRAMVAGLNNERGAE</sequence>
<dbReference type="AntiFam" id="ANF00264">
    <property type="entry name" value="Spurious protein deried frameshifted phage protein"/>
</dbReference>
<dbReference type="EMBL" id="VISQ01000002">
    <property type="protein sequence ID" value="TVZ61587.1"/>
    <property type="molecule type" value="Genomic_DNA"/>
</dbReference>
<accession>A0A559SGU9</accession>
<proteinExistence type="predicted"/>
<reference evidence="1" key="1">
    <citation type="submission" date="2019-06" db="EMBL/GenBank/DDBJ databases">
        <authorList>
            <person name="Deangelis K."/>
            <person name="Huntemann M."/>
            <person name="Clum A."/>
            <person name="Pillay M."/>
            <person name="Palaniappan K."/>
            <person name="Varghese N."/>
            <person name="Mikhailova N."/>
            <person name="Stamatis D."/>
            <person name="Reddy T."/>
            <person name="Daum C."/>
            <person name="Shapiro N."/>
            <person name="Ivanova N."/>
            <person name="Kyrpides N."/>
            <person name="Woyke T."/>
        </authorList>
    </citation>
    <scope>NUCLEOTIDE SEQUENCE [LARGE SCALE GENOMIC DNA]</scope>
    <source>
        <strain evidence="1">128R</strain>
    </source>
</reference>
<comment type="caution">
    <text evidence="1">The sequence shown here is derived from an EMBL/GenBank/DDBJ whole genome shotgun (WGS) entry which is preliminary data.</text>
</comment>
<protein>
    <submittedName>
        <fullName evidence="1">Uncharacterized protein DUF957</fullName>
    </submittedName>
</protein>
<reference evidence="1" key="2">
    <citation type="submission" date="2019-08" db="EMBL/GenBank/DDBJ databases">
        <title>Investigation of anaerobic lignin degradation for improved lignocellulosic biofuels.</title>
        <authorList>
            <person name="Deangelis K.PhD."/>
        </authorList>
    </citation>
    <scope>NUCLEOTIDE SEQUENCE [LARGE SCALE GENOMIC DNA]</scope>
    <source>
        <strain evidence="1">128R</strain>
    </source>
</reference>
<gene>
    <name evidence="1" type="ORF">FHU10_5283</name>
</gene>
<organism evidence="1">
    <name type="scientific">Serratia fonticola</name>
    <dbReference type="NCBI Taxonomy" id="47917"/>
    <lineage>
        <taxon>Bacteria</taxon>
        <taxon>Pseudomonadati</taxon>
        <taxon>Pseudomonadota</taxon>
        <taxon>Gammaproteobacteria</taxon>
        <taxon>Enterobacterales</taxon>
        <taxon>Yersiniaceae</taxon>
        <taxon>Serratia</taxon>
    </lineage>
</organism>
<dbReference type="AlphaFoldDB" id="A0A559SGU9"/>
<evidence type="ECO:0000313" key="1">
    <source>
        <dbReference type="EMBL" id="TVZ61587.1"/>
    </source>
</evidence>